<dbReference type="EMBL" id="NIRI02000039">
    <property type="protein sequence ID" value="KAG5452639.1"/>
    <property type="molecule type" value="Genomic_DNA"/>
</dbReference>
<comment type="caution">
    <text evidence="1">The sequence shown here is derived from an EMBL/GenBank/DDBJ whole genome shotgun (WGS) entry which is preliminary data.</text>
</comment>
<reference evidence="1 2" key="2">
    <citation type="journal article" date="2021" name="Genomics">
        <title>High-quality reference genome for Clonorchis sinensis.</title>
        <authorList>
            <person name="Young N.D."/>
            <person name="Stroehlein A.J."/>
            <person name="Kinkar L."/>
            <person name="Wang T."/>
            <person name="Sohn W.M."/>
            <person name="Chang B.C.H."/>
            <person name="Kaur P."/>
            <person name="Weisz D."/>
            <person name="Dudchenko O."/>
            <person name="Aiden E.L."/>
            <person name="Korhonen P.K."/>
            <person name="Gasser R.B."/>
        </authorList>
    </citation>
    <scope>NUCLEOTIDE SEQUENCE [LARGE SCALE GENOMIC DNA]</scope>
    <source>
        <strain evidence="1">Cs-k2</strain>
    </source>
</reference>
<reference evidence="1 2" key="1">
    <citation type="journal article" date="2018" name="Biotechnol. Adv.">
        <title>Improved genomic resources and new bioinformatic workflow for the carcinogenic parasite Clonorchis sinensis: Biotechnological implications.</title>
        <authorList>
            <person name="Wang D."/>
            <person name="Korhonen P.K."/>
            <person name="Gasser R.B."/>
            <person name="Young N.D."/>
        </authorList>
    </citation>
    <scope>NUCLEOTIDE SEQUENCE [LARGE SCALE GENOMIC DNA]</scope>
    <source>
        <strain evidence="1">Cs-k2</strain>
    </source>
</reference>
<organism evidence="1 2">
    <name type="scientific">Clonorchis sinensis</name>
    <name type="common">Chinese liver fluke</name>
    <dbReference type="NCBI Taxonomy" id="79923"/>
    <lineage>
        <taxon>Eukaryota</taxon>
        <taxon>Metazoa</taxon>
        <taxon>Spiralia</taxon>
        <taxon>Lophotrochozoa</taxon>
        <taxon>Platyhelminthes</taxon>
        <taxon>Trematoda</taxon>
        <taxon>Digenea</taxon>
        <taxon>Opisthorchiida</taxon>
        <taxon>Opisthorchiata</taxon>
        <taxon>Opisthorchiidae</taxon>
        <taxon>Clonorchis</taxon>
    </lineage>
</organism>
<name>A0A3R7G957_CLOSI</name>
<evidence type="ECO:0000313" key="2">
    <source>
        <dbReference type="Proteomes" id="UP000286415"/>
    </source>
</evidence>
<keyword evidence="2" id="KW-1185">Reference proteome</keyword>
<proteinExistence type="predicted"/>
<sequence>MVQHMQLLRNIINEKSGWVPVILSVVALLIRLLKILRQPTTGFALLGVHQRLTWNPAESPVCDVSRQLNVLHQAASCFSCYDIRDTTTHVTSFVREEGSHRFSGSEYYIHNTVTI</sequence>
<dbReference type="InParanoid" id="A0A3R7G957"/>
<gene>
    <name evidence="1" type="ORF">CSKR_113653</name>
</gene>
<dbReference type="AlphaFoldDB" id="A0A3R7G957"/>
<evidence type="ECO:0000313" key="1">
    <source>
        <dbReference type="EMBL" id="KAG5452639.1"/>
    </source>
</evidence>
<dbReference type="Proteomes" id="UP000286415">
    <property type="component" value="Unassembled WGS sequence"/>
</dbReference>
<protein>
    <submittedName>
        <fullName evidence="1">Uncharacterized protein</fullName>
    </submittedName>
</protein>
<accession>A0A3R7G957</accession>